<protein>
    <submittedName>
        <fullName evidence="2">Possible Flagella basal body rod protein</fullName>
    </submittedName>
</protein>
<feature type="chain" id="PRO_5004295112" evidence="1">
    <location>
        <begin position="27"/>
        <end position="176"/>
    </location>
</feature>
<evidence type="ECO:0000256" key="1">
    <source>
        <dbReference type="SAM" id="SignalP"/>
    </source>
</evidence>
<reference evidence="2 3" key="1">
    <citation type="journal article" date="2003" name="Nature">
        <title>Genome divergence in two Prochlorococcus ecotypes reflects oceanic niche differentiation.</title>
        <authorList>
            <person name="Rocap G."/>
            <person name="Larimer F.W."/>
            <person name="Lamerdin J.E."/>
            <person name="Malfatti S."/>
            <person name="Chain P."/>
            <person name="Ahlgren N.A."/>
            <person name="Arellano A."/>
            <person name="Coleman M."/>
            <person name="Hauser L."/>
            <person name="Hess W.R."/>
            <person name="Johnson Z.I."/>
            <person name="Land M.L."/>
            <person name="Lindell D."/>
            <person name="Post A.F."/>
            <person name="Regala W."/>
            <person name="Shah M."/>
            <person name="Shaw S.L."/>
            <person name="Steglich C."/>
            <person name="Sullivan M.B."/>
            <person name="Ting C.S."/>
            <person name="Tolonen A."/>
            <person name="Webb E.A."/>
            <person name="Zinser E.R."/>
            <person name="Chisholm S.W."/>
        </authorList>
    </citation>
    <scope>NUCLEOTIDE SEQUENCE [LARGE SCALE GENOMIC DNA]</scope>
    <source>
        <strain evidence="3">MIT 9313</strain>
    </source>
</reference>
<dbReference type="EMBL" id="BX548175">
    <property type="protein sequence ID" value="CAE21133.1"/>
    <property type="molecule type" value="Genomic_DNA"/>
</dbReference>
<evidence type="ECO:0000313" key="3">
    <source>
        <dbReference type="Proteomes" id="UP000001423"/>
    </source>
</evidence>
<dbReference type="eggNOG" id="ENOG5033WYY">
    <property type="taxonomic scope" value="Bacteria"/>
</dbReference>
<dbReference type="OrthoDB" id="9154628at2"/>
<dbReference type="KEGG" id="pmt:PMT_0958"/>
<name>Q7TUY0_PROMM</name>
<keyword evidence="1" id="KW-0732">Signal</keyword>
<evidence type="ECO:0000313" key="2">
    <source>
        <dbReference type="EMBL" id="CAE21133.1"/>
    </source>
</evidence>
<dbReference type="HOGENOM" id="CLU_1523842_0_0_3"/>
<keyword evidence="3" id="KW-1185">Reference proteome</keyword>
<keyword evidence="2" id="KW-0282">Flagellum</keyword>
<keyword evidence="2" id="KW-0969">Cilium</keyword>
<organism evidence="2 3">
    <name type="scientific">Prochlorococcus marinus (strain MIT 9313)</name>
    <dbReference type="NCBI Taxonomy" id="74547"/>
    <lineage>
        <taxon>Bacteria</taxon>
        <taxon>Bacillati</taxon>
        <taxon>Cyanobacteriota</taxon>
        <taxon>Cyanophyceae</taxon>
        <taxon>Synechococcales</taxon>
        <taxon>Prochlorococcaceae</taxon>
        <taxon>Prochlorococcus</taxon>
    </lineage>
</organism>
<proteinExistence type="predicted"/>
<accession>Q7TUY0</accession>
<dbReference type="AlphaFoldDB" id="Q7TUY0"/>
<keyword evidence="2" id="KW-0966">Cell projection</keyword>
<dbReference type="RefSeq" id="WP_011130334.1">
    <property type="nucleotide sequence ID" value="NC_005071.1"/>
</dbReference>
<sequence length="176" mass="19325">MPLPSHRRWLPVSFFAAFSVLPIALANEPGLSPTEVVRRYSHTVACQIYGSTPGYQQYATVELEPAHSQYPSGVWLVGWIGDLGCMGGYGTIGLQINLVSQNGFSNRTVSPVVIDSLPMPDLAMNGLRDLSFKDGVVTIRGTTGRANFGTFQEVTSRYRWNGMWTGGGQPRFERLP</sequence>
<dbReference type="Proteomes" id="UP000001423">
    <property type="component" value="Chromosome"/>
</dbReference>
<gene>
    <name evidence="2" type="ordered locus">PMT_0958</name>
</gene>
<feature type="signal peptide" evidence="1">
    <location>
        <begin position="1"/>
        <end position="26"/>
    </location>
</feature>